<organism evidence="1">
    <name type="scientific">Actinomyces timonensis</name>
    <dbReference type="NCBI Taxonomy" id="1288391"/>
    <lineage>
        <taxon>Bacteria</taxon>
        <taxon>Bacillati</taxon>
        <taxon>Actinomycetota</taxon>
        <taxon>Actinomycetes</taxon>
        <taxon>Actinomycetales</taxon>
        <taxon>Actinomycetaceae</taxon>
        <taxon>Actinomyces</taxon>
    </lineage>
</organism>
<dbReference type="AlphaFoldDB" id="A0AAU8N2Y4"/>
<reference evidence="1" key="1">
    <citation type="submission" date="2024-05" db="EMBL/GenBank/DDBJ databases">
        <title>Draft genome assemblies of 36 bacteria isolated from hibernating arctic ground squirrels.</title>
        <authorList>
            <person name="McKee H."/>
            <person name="Mullen L."/>
            <person name="Drown D.M."/>
            <person name="Duddleston K.N."/>
        </authorList>
    </citation>
    <scope>NUCLEOTIDE SEQUENCE</scope>
    <source>
        <strain evidence="1">AR004</strain>
    </source>
</reference>
<proteinExistence type="predicted"/>
<dbReference type="RefSeq" id="WP_366180389.1">
    <property type="nucleotide sequence ID" value="NZ_CP159989.1"/>
</dbReference>
<gene>
    <name evidence="1" type="ORF">ABXS69_09345</name>
</gene>
<dbReference type="EMBL" id="CP159989">
    <property type="protein sequence ID" value="XCP82144.1"/>
    <property type="molecule type" value="Genomic_DNA"/>
</dbReference>
<accession>A0AAU8N2Y4</accession>
<name>A0AAU8N2Y4_9ACTO</name>
<evidence type="ECO:0000313" key="1">
    <source>
        <dbReference type="EMBL" id="XCP82144.1"/>
    </source>
</evidence>
<protein>
    <submittedName>
        <fullName evidence="1">Uncharacterized protein</fullName>
    </submittedName>
</protein>
<sequence length="142" mass="14834">MNDAPVNLVNLTPHDVVIDPGDGTPPVRFPASGTVPRLLLSQPSRQALTVADPARPDAPEAAVALPLAVGATWRGIDPPLPEPRPGVLYVTSRVVAEHHPDRTDLVWPDDLVRDADGQVVAARRLACARPIGSRGAPAGSGC</sequence>